<proteinExistence type="inferred from homology"/>
<dbReference type="NCBIfam" id="TIGR01617">
    <property type="entry name" value="arsC_related"/>
    <property type="match status" value="1"/>
</dbReference>
<dbReference type="CDD" id="cd03032">
    <property type="entry name" value="ArsC_Spx"/>
    <property type="match status" value="1"/>
</dbReference>
<sequence length="126" mass="14442">MNNLTFFTYPSCTSCRKAKKWLTAHSVDFDERHLFRETPTHRELMELLSLTTDGLDEILATRSQTFKDLGKDVNELPLSEVIKLIIEEPKLLRRPLLTDGKKLVVGYNPEGLQSLANKNRPLKKSS</sequence>
<dbReference type="AlphaFoldDB" id="A0A366EJT7"/>
<dbReference type="PANTHER" id="PTHR30041">
    <property type="entry name" value="ARSENATE REDUCTASE"/>
    <property type="match status" value="1"/>
</dbReference>
<reference evidence="2 3" key="1">
    <citation type="submission" date="2018-06" db="EMBL/GenBank/DDBJ databases">
        <title>Freshwater and sediment microbial communities from various areas in North America, analyzing microbe dynamics in response to fracking.</title>
        <authorList>
            <person name="Lamendella R."/>
        </authorList>
    </citation>
    <scope>NUCLEOTIDE SEQUENCE [LARGE SCALE GENOMIC DNA]</scope>
    <source>
        <strain evidence="2 3">97B</strain>
    </source>
</reference>
<dbReference type="InterPro" id="IPR036249">
    <property type="entry name" value="Thioredoxin-like_sf"/>
</dbReference>
<dbReference type="RefSeq" id="WP_113970492.1">
    <property type="nucleotide sequence ID" value="NZ_QNRJ01000013.1"/>
</dbReference>
<dbReference type="Gene3D" id="3.40.30.10">
    <property type="entry name" value="Glutaredoxin"/>
    <property type="match status" value="1"/>
</dbReference>
<dbReference type="OrthoDB" id="9794155at2"/>
<dbReference type="Proteomes" id="UP000252118">
    <property type="component" value="Unassembled WGS sequence"/>
</dbReference>
<comment type="caution">
    <text evidence="2">The sequence shown here is derived from an EMBL/GenBank/DDBJ whole genome shotgun (WGS) entry which is preliminary data.</text>
</comment>
<comment type="similarity">
    <text evidence="1">Belongs to the ArsC family.</text>
</comment>
<evidence type="ECO:0000256" key="1">
    <source>
        <dbReference type="PROSITE-ProRule" id="PRU01282"/>
    </source>
</evidence>
<dbReference type="InterPro" id="IPR006504">
    <property type="entry name" value="Tscrpt_reg_Spx/MgsR"/>
</dbReference>
<dbReference type="SUPFAM" id="SSF52833">
    <property type="entry name" value="Thioredoxin-like"/>
    <property type="match status" value="1"/>
</dbReference>
<accession>A0A366EJT7</accession>
<dbReference type="EMBL" id="QNRJ01000013">
    <property type="protein sequence ID" value="RBP02628.1"/>
    <property type="molecule type" value="Genomic_DNA"/>
</dbReference>
<name>A0A366EJT7_9BACI</name>
<dbReference type="InterPro" id="IPR006660">
    <property type="entry name" value="Arsenate_reductase-like"/>
</dbReference>
<dbReference type="PANTHER" id="PTHR30041:SF7">
    <property type="entry name" value="GLOBAL TRANSCRIPTIONAL REGULATOR SPX"/>
    <property type="match status" value="1"/>
</dbReference>
<dbReference type="Pfam" id="PF03960">
    <property type="entry name" value="ArsC"/>
    <property type="match status" value="1"/>
</dbReference>
<evidence type="ECO:0000313" key="2">
    <source>
        <dbReference type="EMBL" id="RBP02628.1"/>
    </source>
</evidence>
<dbReference type="PROSITE" id="PS51353">
    <property type="entry name" value="ARSC"/>
    <property type="match status" value="1"/>
</dbReference>
<evidence type="ECO:0000313" key="3">
    <source>
        <dbReference type="Proteomes" id="UP000252118"/>
    </source>
</evidence>
<dbReference type="NCBIfam" id="NF002459">
    <property type="entry name" value="PRK01655.1"/>
    <property type="match status" value="1"/>
</dbReference>
<dbReference type="PROSITE" id="PS51354">
    <property type="entry name" value="GLUTAREDOXIN_2"/>
    <property type="match status" value="1"/>
</dbReference>
<gene>
    <name evidence="2" type="ORF">DET59_11353</name>
</gene>
<protein>
    <submittedName>
        <fullName evidence="2">Regulatory protein spx</fullName>
    </submittedName>
</protein>
<organism evidence="2 3">
    <name type="scientific">Rossellomorea aquimaris</name>
    <dbReference type="NCBI Taxonomy" id="189382"/>
    <lineage>
        <taxon>Bacteria</taxon>
        <taxon>Bacillati</taxon>
        <taxon>Bacillota</taxon>
        <taxon>Bacilli</taxon>
        <taxon>Bacillales</taxon>
        <taxon>Bacillaceae</taxon>
        <taxon>Rossellomorea</taxon>
    </lineage>
</organism>